<name>A0AAV4PXP9_9ARAC</name>
<reference evidence="2 3" key="1">
    <citation type="submission" date="2021-06" db="EMBL/GenBank/DDBJ databases">
        <title>Caerostris darwini draft genome.</title>
        <authorList>
            <person name="Kono N."/>
            <person name="Arakawa K."/>
        </authorList>
    </citation>
    <scope>NUCLEOTIDE SEQUENCE [LARGE SCALE GENOMIC DNA]</scope>
</reference>
<organism evidence="2 3">
    <name type="scientific">Caerostris darwini</name>
    <dbReference type="NCBI Taxonomy" id="1538125"/>
    <lineage>
        <taxon>Eukaryota</taxon>
        <taxon>Metazoa</taxon>
        <taxon>Ecdysozoa</taxon>
        <taxon>Arthropoda</taxon>
        <taxon>Chelicerata</taxon>
        <taxon>Arachnida</taxon>
        <taxon>Araneae</taxon>
        <taxon>Araneomorphae</taxon>
        <taxon>Entelegynae</taxon>
        <taxon>Araneoidea</taxon>
        <taxon>Araneidae</taxon>
        <taxon>Caerostris</taxon>
    </lineage>
</organism>
<protein>
    <submittedName>
        <fullName evidence="2">Uncharacterized protein</fullName>
    </submittedName>
</protein>
<feature type="transmembrane region" description="Helical" evidence="1">
    <location>
        <begin position="120"/>
        <end position="137"/>
    </location>
</feature>
<dbReference type="AlphaFoldDB" id="A0AAV4PXP9"/>
<dbReference type="Proteomes" id="UP001054837">
    <property type="component" value="Unassembled WGS sequence"/>
</dbReference>
<keyword evidence="1" id="KW-1133">Transmembrane helix</keyword>
<evidence type="ECO:0000313" key="2">
    <source>
        <dbReference type="EMBL" id="GIY00656.1"/>
    </source>
</evidence>
<keyword evidence="1" id="KW-0812">Transmembrane</keyword>
<evidence type="ECO:0000256" key="1">
    <source>
        <dbReference type="SAM" id="Phobius"/>
    </source>
</evidence>
<keyword evidence="1" id="KW-0472">Membrane</keyword>
<accession>A0AAV4PXP9</accession>
<comment type="caution">
    <text evidence="2">The sequence shown here is derived from an EMBL/GenBank/DDBJ whole genome shotgun (WGS) entry which is preliminary data.</text>
</comment>
<proteinExistence type="predicted"/>
<gene>
    <name evidence="2" type="ORF">CDAR_318381</name>
</gene>
<dbReference type="EMBL" id="BPLQ01003461">
    <property type="protein sequence ID" value="GIY00656.1"/>
    <property type="molecule type" value="Genomic_DNA"/>
</dbReference>
<sequence length="157" mass="18236">MKKTLNRSPSDNRFRRKNYSSREFRFSARGKRNFLSGKERSLRGRKGIAVLKLFCLFVERILKWKGHYAGKFSSLGWKACDMPSEGFFDQPNRIHLKAEKCSVSHFIFLKKGKKIFRRRYLSCFTIVIWIGISGFVIEPGMTASNTELFGTTTTNFS</sequence>
<keyword evidence="3" id="KW-1185">Reference proteome</keyword>
<evidence type="ECO:0000313" key="3">
    <source>
        <dbReference type="Proteomes" id="UP001054837"/>
    </source>
</evidence>